<organism evidence="1 2">
    <name type="scientific">Acidithiobacillus ferrooxidans</name>
    <name type="common">Thiobacillus ferrooxidans</name>
    <dbReference type="NCBI Taxonomy" id="920"/>
    <lineage>
        <taxon>Bacteria</taxon>
        <taxon>Pseudomonadati</taxon>
        <taxon>Pseudomonadota</taxon>
        <taxon>Acidithiobacillia</taxon>
        <taxon>Acidithiobacillales</taxon>
        <taxon>Acidithiobacillaceae</taxon>
        <taxon>Acidithiobacillus</taxon>
    </lineage>
</organism>
<evidence type="ECO:0008006" key="3">
    <source>
        <dbReference type="Google" id="ProtNLM"/>
    </source>
</evidence>
<dbReference type="SUPFAM" id="SSF52833">
    <property type="entry name" value="Thioredoxin-like"/>
    <property type="match status" value="1"/>
</dbReference>
<dbReference type="EMBL" id="LVXZ01000012">
    <property type="protein sequence ID" value="OAP93314.1"/>
    <property type="molecule type" value="Genomic_DNA"/>
</dbReference>
<dbReference type="AlphaFoldDB" id="A0A179BQJ4"/>
<dbReference type="Proteomes" id="UP000078302">
    <property type="component" value="Unassembled WGS sequence"/>
</dbReference>
<accession>A0A179BQJ4</accession>
<keyword evidence="2" id="KW-1185">Reference proteome</keyword>
<dbReference type="RefSeq" id="WP_064217815.1">
    <property type="nucleotide sequence ID" value="NZ_LVXZ01000012.1"/>
</dbReference>
<dbReference type="OrthoDB" id="9804603at2"/>
<name>A0A179BQJ4_ACIFR</name>
<evidence type="ECO:0000313" key="2">
    <source>
        <dbReference type="Proteomes" id="UP000078302"/>
    </source>
</evidence>
<sequence>MASILKPGKTLKETESLDQKEKRFYKNYGKPPKAAAAALLDPTPENIKGWALEEIRSQNNAAAVAAALTEEEKKIENSEQNIPSEVAAEAKMPTYFADDMTIIMWGGGEKCPACKAQQAVLQAMAAENPTMSISEKLVGKASLQKVVDFETHNGLDFNVLPATKSEAVKAGIKALPSLAITDDEYHHAAVLTGFVNVKQLRGFIMALRRNGIAASNEQGQSHG</sequence>
<evidence type="ECO:0000313" key="1">
    <source>
        <dbReference type="EMBL" id="OAP93314.1"/>
    </source>
</evidence>
<protein>
    <recommendedName>
        <fullName evidence="3">Thioredoxin-like fold domain-containing protein</fullName>
    </recommendedName>
</protein>
<gene>
    <name evidence="1" type="ORF">A4H96_00810</name>
</gene>
<dbReference type="InterPro" id="IPR036249">
    <property type="entry name" value="Thioredoxin-like_sf"/>
</dbReference>
<reference evidence="1 2" key="1">
    <citation type="submission" date="2016-04" db="EMBL/GenBank/DDBJ databases">
        <title>Acidithiobacillus ferrooxidans genome sequencing and assembly.</title>
        <authorList>
            <person name="Zhou Z."/>
        </authorList>
    </citation>
    <scope>NUCLEOTIDE SEQUENCE [LARGE SCALE GENOMIC DNA]</scope>
    <source>
        <strain evidence="1 2">BY0502</strain>
    </source>
</reference>
<proteinExistence type="predicted"/>
<comment type="caution">
    <text evidence="1">The sequence shown here is derived from an EMBL/GenBank/DDBJ whole genome shotgun (WGS) entry which is preliminary data.</text>
</comment>